<evidence type="ECO:0000256" key="5">
    <source>
        <dbReference type="ARBA" id="ARBA00022692"/>
    </source>
</evidence>
<dbReference type="Pfam" id="PF00528">
    <property type="entry name" value="BPD_transp_1"/>
    <property type="match status" value="1"/>
</dbReference>
<feature type="transmembrane region" description="Helical" evidence="8">
    <location>
        <begin position="208"/>
        <end position="227"/>
    </location>
</feature>
<dbReference type="PANTHER" id="PTHR30614">
    <property type="entry name" value="MEMBRANE COMPONENT OF AMINO ACID ABC TRANSPORTER"/>
    <property type="match status" value="1"/>
</dbReference>
<dbReference type="RefSeq" id="WP_126978328.1">
    <property type="nucleotide sequence ID" value="NZ_CAWUGC010000008.1"/>
</dbReference>
<dbReference type="EMBL" id="PQSP01000001">
    <property type="protein sequence ID" value="RUS68297.1"/>
    <property type="molecule type" value="Genomic_DNA"/>
</dbReference>
<dbReference type="Proteomes" id="UP000286947">
    <property type="component" value="Unassembled WGS sequence"/>
</dbReference>
<feature type="transmembrane region" description="Helical" evidence="8">
    <location>
        <begin position="64"/>
        <end position="92"/>
    </location>
</feature>
<comment type="similarity">
    <text evidence="2">Belongs to the binding-protein-dependent transport system permease family. HisMQ subfamily.</text>
</comment>
<accession>A0A433SHR2</accession>
<dbReference type="InterPro" id="IPR035906">
    <property type="entry name" value="MetI-like_sf"/>
</dbReference>
<comment type="subcellular location">
    <subcellularLocation>
        <location evidence="1">Cell inner membrane</location>
        <topology evidence="1">Multi-pass membrane protein</topology>
    </subcellularLocation>
    <subcellularLocation>
        <location evidence="8">Cell membrane</location>
        <topology evidence="8">Multi-pass membrane protein</topology>
    </subcellularLocation>
</comment>
<feature type="domain" description="ABC transmembrane type-1" evidence="9">
    <location>
        <begin position="28"/>
        <end position="227"/>
    </location>
</feature>
<dbReference type="GO" id="GO:0006865">
    <property type="term" value="P:amino acid transport"/>
    <property type="evidence" value="ECO:0007669"/>
    <property type="project" value="TreeGrafter"/>
</dbReference>
<dbReference type="PROSITE" id="PS50928">
    <property type="entry name" value="ABC_TM1"/>
    <property type="match status" value="1"/>
</dbReference>
<keyword evidence="5 8" id="KW-0812">Transmembrane</keyword>
<evidence type="ECO:0000259" key="9">
    <source>
        <dbReference type="PROSITE" id="PS50928"/>
    </source>
</evidence>
<dbReference type="NCBIfam" id="TIGR01726">
    <property type="entry name" value="HEQRo_perm_3TM"/>
    <property type="match status" value="1"/>
</dbReference>
<comment type="caution">
    <text evidence="10">The sequence shown here is derived from an EMBL/GenBank/DDBJ whole genome shotgun (WGS) entry which is preliminary data.</text>
</comment>
<evidence type="ECO:0000256" key="7">
    <source>
        <dbReference type="ARBA" id="ARBA00023136"/>
    </source>
</evidence>
<dbReference type="AlphaFoldDB" id="A0A433SHR2"/>
<dbReference type="PANTHER" id="PTHR30614:SF42">
    <property type="entry name" value="GLUTAMATE_ASPARTATE IMPORT PERMEASE PROTEIN GLTJ"/>
    <property type="match status" value="1"/>
</dbReference>
<keyword evidence="6 8" id="KW-1133">Transmembrane helix</keyword>
<sequence>MNYNWDWGIFLQQDYTGQAYLQVLIKCWGWTFAIAAVAWIIALFAGGVIGTIRTLPNKGFVNRFLLVFGNAWVELFRNVPVLVQMFLWMFVIPQVIPALQILRPHPFIMAVCALGFFTSARVAEQVRAGIQAIPRGQRDAARALGLNTFQTYFYILLPIATRIIMPPLTSEAMNIVKNSTVAMVLAGLPELMNFLTQAMEETQRIFELYIAVAILYIITAFGFNRVMRFIEKRMRIPGFASGAAGGH</sequence>
<evidence type="ECO:0000256" key="1">
    <source>
        <dbReference type="ARBA" id="ARBA00004429"/>
    </source>
</evidence>
<protein>
    <submittedName>
        <fullName evidence="10">Putative glutamine ABC transporter permease protein GlnM</fullName>
    </submittedName>
</protein>
<organism evidence="10 11">
    <name type="scientific">Saezia sanguinis</name>
    <dbReference type="NCBI Taxonomy" id="1965230"/>
    <lineage>
        <taxon>Bacteria</taxon>
        <taxon>Pseudomonadati</taxon>
        <taxon>Pseudomonadota</taxon>
        <taxon>Betaproteobacteria</taxon>
        <taxon>Burkholderiales</taxon>
        <taxon>Saeziaceae</taxon>
        <taxon>Saezia</taxon>
    </lineage>
</organism>
<evidence type="ECO:0000313" key="11">
    <source>
        <dbReference type="Proteomes" id="UP000286947"/>
    </source>
</evidence>
<dbReference type="CDD" id="cd06261">
    <property type="entry name" value="TM_PBP2"/>
    <property type="match status" value="1"/>
</dbReference>
<dbReference type="SUPFAM" id="SSF161098">
    <property type="entry name" value="MetI-like"/>
    <property type="match status" value="1"/>
</dbReference>
<dbReference type="InterPro" id="IPR043429">
    <property type="entry name" value="ArtM/GltK/GlnP/TcyL/YhdX-like"/>
</dbReference>
<name>A0A433SHR2_9BURK</name>
<evidence type="ECO:0000256" key="4">
    <source>
        <dbReference type="ARBA" id="ARBA00022475"/>
    </source>
</evidence>
<feature type="transmembrane region" description="Helical" evidence="8">
    <location>
        <begin position="104"/>
        <end position="123"/>
    </location>
</feature>
<keyword evidence="11" id="KW-1185">Reference proteome</keyword>
<evidence type="ECO:0000256" key="8">
    <source>
        <dbReference type="RuleBase" id="RU363032"/>
    </source>
</evidence>
<dbReference type="GO" id="GO:0043190">
    <property type="term" value="C:ATP-binding cassette (ABC) transporter complex"/>
    <property type="evidence" value="ECO:0007669"/>
    <property type="project" value="InterPro"/>
</dbReference>
<keyword evidence="4" id="KW-1003">Cell membrane</keyword>
<dbReference type="OrthoDB" id="6534575at2"/>
<keyword evidence="7 8" id="KW-0472">Membrane</keyword>
<evidence type="ECO:0000313" key="10">
    <source>
        <dbReference type="EMBL" id="RUS68297.1"/>
    </source>
</evidence>
<proteinExistence type="inferred from homology"/>
<keyword evidence="3 8" id="KW-0813">Transport</keyword>
<evidence type="ECO:0000256" key="2">
    <source>
        <dbReference type="ARBA" id="ARBA00010072"/>
    </source>
</evidence>
<dbReference type="GO" id="GO:0022857">
    <property type="term" value="F:transmembrane transporter activity"/>
    <property type="evidence" value="ECO:0007669"/>
    <property type="project" value="InterPro"/>
</dbReference>
<evidence type="ECO:0000256" key="3">
    <source>
        <dbReference type="ARBA" id="ARBA00022448"/>
    </source>
</evidence>
<feature type="transmembrane region" description="Helical" evidence="8">
    <location>
        <begin position="30"/>
        <end position="52"/>
    </location>
</feature>
<evidence type="ECO:0000256" key="6">
    <source>
        <dbReference type="ARBA" id="ARBA00022989"/>
    </source>
</evidence>
<dbReference type="InterPro" id="IPR000515">
    <property type="entry name" value="MetI-like"/>
</dbReference>
<gene>
    <name evidence="10" type="primary">glnM_2</name>
    <name evidence="10" type="ORF">CUZ56_00787</name>
</gene>
<reference evidence="10 11" key="1">
    <citation type="submission" date="2018-01" db="EMBL/GenBank/DDBJ databases">
        <title>Saezia sanguinis gen. nov., sp. nov., in the order Burkholderiales isolated from human blood.</title>
        <authorList>
            <person name="Medina-Pascual M.J."/>
            <person name="Valdezate S."/>
            <person name="Monzon S."/>
            <person name="Cuesta I."/>
            <person name="Carrasco G."/>
            <person name="Villalon P."/>
            <person name="Saez-Nieto J.A."/>
        </authorList>
    </citation>
    <scope>NUCLEOTIDE SEQUENCE [LARGE SCALE GENOMIC DNA]</scope>
    <source>
        <strain evidence="10 11">CNM695-12</strain>
    </source>
</reference>
<dbReference type="Gene3D" id="1.10.3720.10">
    <property type="entry name" value="MetI-like"/>
    <property type="match status" value="1"/>
</dbReference>
<feature type="transmembrane region" description="Helical" evidence="8">
    <location>
        <begin position="144"/>
        <end position="165"/>
    </location>
</feature>
<dbReference type="InterPro" id="IPR010065">
    <property type="entry name" value="AA_ABC_transptr_permease_3TM"/>
</dbReference>